<dbReference type="AlphaFoldDB" id="A0AAD8XU47"/>
<comment type="caution">
    <text evidence="3">The sequence shown here is derived from an EMBL/GenBank/DDBJ whole genome shotgun (WGS) entry which is preliminary data.</text>
</comment>
<dbReference type="Proteomes" id="UP001224775">
    <property type="component" value="Unassembled WGS sequence"/>
</dbReference>
<gene>
    <name evidence="3" type="ORF">QTG54_015835</name>
</gene>
<evidence type="ECO:0000256" key="2">
    <source>
        <dbReference type="SAM" id="Phobius"/>
    </source>
</evidence>
<keyword evidence="2" id="KW-0472">Membrane</keyword>
<organism evidence="3 4">
    <name type="scientific">Skeletonema marinoi</name>
    <dbReference type="NCBI Taxonomy" id="267567"/>
    <lineage>
        <taxon>Eukaryota</taxon>
        <taxon>Sar</taxon>
        <taxon>Stramenopiles</taxon>
        <taxon>Ochrophyta</taxon>
        <taxon>Bacillariophyta</taxon>
        <taxon>Coscinodiscophyceae</taxon>
        <taxon>Thalassiosirophycidae</taxon>
        <taxon>Thalassiosirales</taxon>
        <taxon>Skeletonemataceae</taxon>
        <taxon>Skeletonema</taxon>
        <taxon>Skeletonema marinoi-dohrnii complex</taxon>
    </lineage>
</organism>
<feature type="transmembrane region" description="Helical" evidence="2">
    <location>
        <begin position="43"/>
        <end position="62"/>
    </location>
</feature>
<sequence>MKNGHIKNSRQMNSGQPAITQPTASQQSRDSLGRIMIMLPRNIPTSAPLLGIFGFGNLVLFGSE</sequence>
<evidence type="ECO:0000313" key="3">
    <source>
        <dbReference type="EMBL" id="KAK1733420.1"/>
    </source>
</evidence>
<protein>
    <submittedName>
        <fullName evidence="3">Uncharacterized protein</fullName>
    </submittedName>
</protein>
<reference evidence="3" key="1">
    <citation type="submission" date="2023-06" db="EMBL/GenBank/DDBJ databases">
        <title>Survivors Of The Sea: Transcriptome response of Skeletonema marinoi to long-term dormancy.</title>
        <authorList>
            <person name="Pinder M.I.M."/>
            <person name="Kourtchenko O."/>
            <person name="Robertson E.K."/>
            <person name="Larsson T."/>
            <person name="Maumus F."/>
            <person name="Osuna-Cruz C.M."/>
            <person name="Vancaester E."/>
            <person name="Stenow R."/>
            <person name="Vandepoele K."/>
            <person name="Ploug H."/>
            <person name="Bruchert V."/>
            <person name="Godhe A."/>
            <person name="Topel M."/>
        </authorList>
    </citation>
    <scope>NUCLEOTIDE SEQUENCE</scope>
    <source>
        <strain evidence="3">R05AC</strain>
    </source>
</reference>
<name>A0AAD8XU47_9STRA</name>
<dbReference type="EMBL" id="JATAAI010000049">
    <property type="protein sequence ID" value="KAK1733420.1"/>
    <property type="molecule type" value="Genomic_DNA"/>
</dbReference>
<feature type="region of interest" description="Disordered" evidence="1">
    <location>
        <begin position="1"/>
        <end position="29"/>
    </location>
</feature>
<proteinExistence type="predicted"/>
<evidence type="ECO:0000256" key="1">
    <source>
        <dbReference type="SAM" id="MobiDB-lite"/>
    </source>
</evidence>
<evidence type="ECO:0000313" key="4">
    <source>
        <dbReference type="Proteomes" id="UP001224775"/>
    </source>
</evidence>
<accession>A0AAD8XU47</accession>
<feature type="compositionally biased region" description="Polar residues" evidence="1">
    <location>
        <begin position="9"/>
        <end position="29"/>
    </location>
</feature>
<keyword evidence="4" id="KW-1185">Reference proteome</keyword>
<keyword evidence="2" id="KW-0812">Transmembrane</keyword>
<keyword evidence="2" id="KW-1133">Transmembrane helix</keyword>